<gene>
    <name evidence="1" type="ORF">IPOD504_LOCUS7372</name>
</gene>
<keyword evidence="2" id="KW-1185">Reference proteome</keyword>
<evidence type="ECO:0000313" key="2">
    <source>
        <dbReference type="Proteomes" id="UP000837857"/>
    </source>
</evidence>
<evidence type="ECO:0000313" key="1">
    <source>
        <dbReference type="EMBL" id="CAH2050314.1"/>
    </source>
</evidence>
<feature type="non-terminal residue" evidence="1">
    <location>
        <position position="149"/>
    </location>
</feature>
<dbReference type="EMBL" id="OW152814">
    <property type="protein sequence ID" value="CAH2050314.1"/>
    <property type="molecule type" value="Genomic_DNA"/>
</dbReference>
<protein>
    <submittedName>
        <fullName evidence="1">Uncharacterized protein</fullName>
    </submittedName>
</protein>
<name>A0ABN8I844_9NEOP</name>
<dbReference type="Proteomes" id="UP000837857">
    <property type="component" value="Chromosome 2"/>
</dbReference>
<accession>A0ABN8I844</accession>
<sequence>MLGAMMASHAQLSAGELLNIINKDSILATFAPQWFRDNYYKAVVRSPNVRPSQIAAGSIRLRPHLVGRTGVVGRIRINRVNGRVTWLFAFYHAPHPVARGCPSLTALAQTTRALRCDAIYFGLNFGDVQPGALTQVRAPPCAKDNETSP</sequence>
<proteinExistence type="predicted"/>
<reference evidence="1" key="1">
    <citation type="submission" date="2022-03" db="EMBL/GenBank/DDBJ databases">
        <authorList>
            <person name="Martin H S."/>
        </authorList>
    </citation>
    <scope>NUCLEOTIDE SEQUENCE</scope>
</reference>
<organism evidence="1 2">
    <name type="scientific">Iphiclides podalirius</name>
    <name type="common">scarce swallowtail</name>
    <dbReference type="NCBI Taxonomy" id="110791"/>
    <lineage>
        <taxon>Eukaryota</taxon>
        <taxon>Metazoa</taxon>
        <taxon>Ecdysozoa</taxon>
        <taxon>Arthropoda</taxon>
        <taxon>Hexapoda</taxon>
        <taxon>Insecta</taxon>
        <taxon>Pterygota</taxon>
        <taxon>Neoptera</taxon>
        <taxon>Endopterygota</taxon>
        <taxon>Lepidoptera</taxon>
        <taxon>Glossata</taxon>
        <taxon>Ditrysia</taxon>
        <taxon>Papilionoidea</taxon>
        <taxon>Papilionidae</taxon>
        <taxon>Papilioninae</taxon>
        <taxon>Iphiclides</taxon>
    </lineage>
</organism>